<gene>
    <name evidence="1" type="ORF">FHS00_000288</name>
</gene>
<evidence type="ECO:0000313" key="2">
    <source>
        <dbReference type="Proteomes" id="UP000576152"/>
    </source>
</evidence>
<name>A0ABR6HK04_9RHOB</name>
<dbReference type="Pfam" id="PF00702">
    <property type="entry name" value="Hydrolase"/>
    <property type="match status" value="1"/>
</dbReference>
<accession>A0ABR6HK04</accession>
<dbReference type="EMBL" id="JACIBX010000001">
    <property type="protein sequence ID" value="MBB3710735.1"/>
    <property type="molecule type" value="Genomic_DNA"/>
</dbReference>
<dbReference type="SFLD" id="SFLDG01129">
    <property type="entry name" value="C1.5:_HAD__Beta-PGM__Phosphata"/>
    <property type="match status" value="1"/>
</dbReference>
<evidence type="ECO:0000313" key="1">
    <source>
        <dbReference type="EMBL" id="MBB3710735.1"/>
    </source>
</evidence>
<dbReference type="PRINTS" id="PR00413">
    <property type="entry name" value="HADHALOGNASE"/>
</dbReference>
<keyword evidence="2" id="KW-1185">Reference proteome</keyword>
<organism evidence="1 2">
    <name type="scientific">Limimaricola variabilis</name>
    <dbReference type="NCBI Taxonomy" id="1492771"/>
    <lineage>
        <taxon>Bacteria</taxon>
        <taxon>Pseudomonadati</taxon>
        <taxon>Pseudomonadota</taxon>
        <taxon>Alphaproteobacteria</taxon>
        <taxon>Rhodobacterales</taxon>
        <taxon>Paracoccaceae</taxon>
        <taxon>Limimaricola</taxon>
    </lineage>
</organism>
<proteinExistence type="predicted"/>
<dbReference type="NCBIfam" id="TIGR01509">
    <property type="entry name" value="HAD-SF-IA-v3"/>
    <property type="match status" value="1"/>
</dbReference>
<dbReference type="GO" id="GO:0016787">
    <property type="term" value="F:hydrolase activity"/>
    <property type="evidence" value="ECO:0007669"/>
    <property type="project" value="UniProtKB-KW"/>
</dbReference>
<reference evidence="1 2" key="1">
    <citation type="submission" date="2020-08" db="EMBL/GenBank/DDBJ databases">
        <title>Genomic Encyclopedia of Type Strains, Phase III (KMG-III): the genomes of soil and plant-associated and newly described type strains.</title>
        <authorList>
            <person name="Whitman W."/>
        </authorList>
    </citation>
    <scope>NUCLEOTIDE SEQUENCE [LARGE SCALE GENOMIC DNA]</scope>
    <source>
        <strain evidence="1 2">CECT 8572</strain>
    </source>
</reference>
<dbReference type="Gene3D" id="3.40.50.1000">
    <property type="entry name" value="HAD superfamily/HAD-like"/>
    <property type="match status" value="1"/>
</dbReference>
<dbReference type="PANTHER" id="PTHR43611">
    <property type="entry name" value="ALPHA-D-GLUCOSE 1-PHOSPHATE PHOSPHATASE"/>
    <property type="match status" value="1"/>
</dbReference>
<sequence>MRRLKIKCLMLDVDGVLVFGRPTDGQHWMVGLLDDLGISPRDLAREFIRAEWQSVVIGQKELMPTLREALIKIGTDVSAETLVSYWYEQSSRVVPDVLADVRDARCRGIPVYLATNQSYSRADYLLNKVGLNSEIDGVVYSAMAGHQKPDAGFYRFAEERAGYNPDELLLVDDKLENVEAAISAGWNGVHWSDGDSLTEILKRHIG</sequence>
<keyword evidence="1" id="KW-0378">Hydrolase</keyword>
<dbReference type="InterPro" id="IPR036412">
    <property type="entry name" value="HAD-like_sf"/>
</dbReference>
<dbReference type="Proteomes" id="UP000576152">
    <property type="component" value="Unassembled WGS sequence"/>
</dbReference>
<dbReference type="PANTHER" id="PTHR43611:SF3">
    <property type="entry name" value="FLAVIN MONONUCLEOTIDE HYDROLASE 1, CHLOROPLATIC"/>
    <property type="match status" value="1"/>
</dbReference>
<protein>
    <submittedName>
        <fullName evidence="1">Hydrolase of the HAD superfamily</fullName>
    </submittedName>
</protein>
<dbReference type="InterPro" id="IPR023214">
    <property type="entry name" value="HAD_sf"/>
</dbReference>
<dbReference type="SFLD" id="SFLDS00003">
    <property type="entry name" value="Haloacid_Dehalogenase"/>
    <property type="match status" value="1"/>
</dbReference>
<dbReference type="SUPFAM" id="SSF56784">
    <property type="entry name" value="HAD-like"/>
    <property type="match status" value="1"/>
</dbReference>
<comment type="caution">
    <text evidence="1">The sequence shown here is derived from an EMBL/GenBank/DDBJ whole genome shotgun (WGS) entry which is preliminary data.</text>
</comment>
<dbReference type="InterPro" id="IPR006439">
    <property type="entry name" value="HAD-SF_hydro_IA"/>
</dbReference>